<dbReference type="CDD" id="cd01120">
    <property type="entry name" value="RecA-like_superfamily"/>
    <property type="match status" value="1"/>
</dbReference>
<keyword evidence="4" id="KW-0472">Membrane</keyword>
<dbReference type="PANTHER" id="PTHR22683">
    <property type="entry name" value="SPORULATION PROTEIN RELATED"/>
    <property type="match status" value="1"/>
</dbReference>
<feature type="binding site" evidence="3">
    <location>
        <begin position="372"/>
        <end position="379"/>
    </location>
    <ligand>
        <name>ATP</name>
        <dbReference type="ChEBI" id="CHEBI:30616"/>
    </ligand>
</feature>
<keyword evidence="4" id="KW-1133">Transmembrane helix</keyword>
<feature type="transmembrane region" description="Helical" evidence="4">
    <location>
        <begin position="20"/>
        <end position="42"/>
    </location>
</feature>
<dbReference type="Pfam" id="PF01580">
    <property type="entry name" value="FtsK_SpoIIIE"/>
    <property type="match status" value="1"/>
</dbReference>
<evidence type="ECO:0000256" key="1">
    <source>
        <dbReference type="ARBA" id="ARBA00022741"/>
    </source>
</evidence>
<proteinExistence type="predicted"/>
<dbReference type="PANTHER" id="PTHR22683:SF1">
    <property type="entry name" value="TYPE VII SECRETION SYSTEM PROTEIN ESSC"/>
    <property type="match status" value="1"/>
</dbReference>
<keyword evidence="4" id="KW-0812">Transmembrane</keyword>
<evidence type="ECO:0000259" key="5">
    <source>
        <dbReference type="PROSITE" id="PS50901"/>
    </source>
</evidence>
<dbReference type="SUPFAM" id="SSF52540">
    <property type="entry name" value="P-loop containing nucleoside triphosphate hydrolases"/>
    <property type="match status" value="2"/>
</dbReference>
<dbReference type="SMART" id="SM00382">
    <property type="entry name" value="AAA"/>
    <property type="match status" value="2"/>
</dbReference>
<dbReference type="InterPro" id="IPR002543">
    <property type="entry name" value="FtsK_dom"/>
</dbReference>
<feature type="transmembrane region" description="Helical" evidence="4">
    <location>
        <begin position="48"/>
        <end position="66"/>
    </location>
</feature>
<name>A0A6I4NX57_9MICO</name>
<dbReference type="InterPro" id="IPR050206">
    <property type="entry name" value="FtsK/SpoIIIE/SftA"/>
</dbReference>
<dbReference type="InterPro" id="IPR027417">
    <property type="entry name" value="P-loop_NTPase"/>
</dbReference>
<dbReference type="RefSeq" id="WP_160424405.1">
    <property type="nucleotide sequence ID" value="NZ_WSTA01000036.1"/>
</dbReference>
<evidence type="ECO:0000313" key="7">
    <source>
        <dbReference type="Proteomes" id="UP000438182"/>
    </source>
</evidence>
<keyword evidence="7" id="KW-1185">Reference proteome</keyword>
<accession>A0A6I4NX57</accession>
<dbReference type="GO" id="GO:0005524">
    <property type="term" value="F:ATP binding"/>
    <property type="evidence" value="ECO:0007669"/>
    <property type="project" value="UniProtKB-UniRule"/>
</dbReference>
<dbReference type="EMBL" id="WSTA01000036">
    <property type="protein sequence ID" value="MWB98771.1"/>
    <property type="molecule type" value="Genomic_DNA"/>
</dbReference>
<evidence type="ECO:0000256" key="3">
    <source>
        <dbReference type="PROSITE-ProRule" id="PRU00289"/>
    </source>
</evidence>
<dbReference type="InterPro" id="IPR003593">
    <property type="entry name" value="AAA+_ATPase"/>
</dbReference>
<evidence type="ECO:0000256" key="2">
    <source>
        <dbReference type="ARBA" id="ARBA00022840"/>
    </source>
</evidence>
<organism evidence="6 7">
    <name type="scientific">Agromyces seonyuensis</name>
    <dbReference type="NCBI Taxonomy" id="2662446"/>
    <lineage>
        <taxon>Bacteria</taxon>
        <taxon>Bacillati</taxon>
        <taxon>Actinomycetota</taxon>
        <taxon>Actinomycetes</taxon>
        <taxon>Micrococcales</taxon>
        <taxon>Microbacteriaceae</taxon>
        <taxon>Agromyces</taxon>
    </lineage>
</organism>
<dbReference type="Proteomes" id="UP000438182">
    <property type="component" value="Unassembled WGS sequence"/>
</dbReference>
<reference evidence="6 7" key="1">
    <citation type="submission" date="2019-12" db="EMBL/GenBank/DDBJ databases">
        <authorList>
            <person name="Kim Y.S."/>
        </authorList>
    </citation>
    <scope>NUCLEOTIDE SEQUENCE [LARGE SCALE GENOMIC DNA]</scope>
    <source>
        <strain evidence="6 7">MMS17-SY077</strain>
    </source>
</reference>
<keyword evidence="2 3" id="KW-0067">ATP-binding</keyword>
<evidence type="ECO:0000313" key="6">
    <source>
        <dbReference type="EMBL" id="MWB98771.1"/>
    </source>
</evidence>
<dbReference type="GO" id="GO:0003677">
    <property type="term" value="F:DNA binding"/>
    <property type="evidence" value="ECO:0007669"/>
    <property type="project" value="InterPro"/>
</dbReference>
<feature type="domain" description="FtsK" evidence="5">
    <location>
        <begin position="353"/>
        <end position="541"/>
    </location>
</feature>
<dbReference type="AlphaFoldDB" id="A0A6I4NX57"/>
<keyword evidence="1 3" id="KW-0547">Nucleotide-binding</keyword>
<evidence type="ECO:0000256" key="4">
    <source>
        <dbReference type="SAM" id="Phobius"/>
    </source>
</evidence>
<protein>
    <recommendedName>
        <fullName evidence="5">FtsK domain-containing protein</fullName>
    </recommendedName>
</protein>
<dbReference type="Gene3D" id="3.40.50.300">
    <property type="entry name" value="P-loop containing nucleotide triphosphate hydrolases"/>
    <property type="match status" value="2"/>
</dbReference>
<dbReference type="PROSITE" id="PS50901">
    <property type="entry name" value="FTSK"/>
    <property type="match status" value="1"/>
</dbReference>
<sequence length="946" mass="96943">MHFDAPDRPRRLPDPVPESVPPGFPVLSAFAPALAAVGLWAATGNATTLWFAALGPVVALATMLDGRRQTRRRRRRATDARAAAIRDLEGQVEAFLVAEGGRRRVEAGSAREVLDGLAGPPWGSAGPPDVVIGSGPAPSGLRLEGDPVDDVDRALVAQAALLPASPVVVPLADGLGILGPAAIARSLARSVLVQAAYSGSPASIRFAGPGTAEWRMLDALPHAGRQEVRVVDRHAVVRSEAAVGPAGVIAIASEATALPPGLGTVVRLHSADSAWIERGGGAPRPFRPSLHSAAECTAWFAEFAARARDAGLAGAAELPASVPFGDPLLAASRAKVADRRDRAGLPAAVGIGRDGVLELDLVRGGPHAVVAGTSGSGKSVFLVAWVAAMAAARSPERVSFLLVDFKGGAAFAPVAELPHVVGVVTDLDDAGADRALTSLRAELARREALLAEAGVPEIGALGPHPVEDLARLVVVVDEYQSLLERHRELGALVGDLAARGRSLGVHVILATQRPLGVVRDSVLANCPIRVCLRVLAEADSTALVGVPDAAALPADRPGRAVVDAGDGRVVGVQTAIAGRADLAAIEAADARAPRPRRPWLDPLPALVDLAELPGLVAAGEAPAVRGIPVGLADEPSAQRRSIACWDADRDGALLVLGAAGSGRSTILGVLAAGAAARPVVSLGGPASAVSDVLDALDGVEAVSRGAGPLVLIDDLDRIADRWEPDARAELLERLGSLLRSAPSRGIAVAATAARLPGSFARLADEFGEVLRLRPIEAEAVGSRAQAAPPRDARPGLARWKGLDVQCARSAAACPPPPRPPVPTFVPGDGLVLVASSRPAATLRRWAAAHPGRPAAPLTTDPVPPEIGEGAAALIGDADAWAVHWSLAARCRDTATIVATGPAELRAITRAALRGPLLDPGGEQIWVLRPGGAIRREQWASAAESVA</sequence>
<gene>
    <name evidence="6" type="ORF">GB864_09460</name>
</gene>
<comment type="caution">
    <text evidence="6">The sequence shown here is derived from an EMBL/GenBank/DDBJ whole genome shotgun (WGS) entry which is preliminary data.</text>
</comment>
<dbReference type="CDD" id="cd01127">
    <property type="entry name" value="TrwB_TraG_TraD_VirD4"/>
    <property type="match status" value="1"/>
</dbReference>